<evidence type="ECO:0000256" key="3">
    <source>
        <dbReference type="ARBA" id="ARBA00022691"/>
    </source>
</evidence>
<dbReference type="PANTHER" id="PTHR11006:SF122">
    <property type="entry name" value="ARGININE METHYLTRANSFERASE 8"/>
    <property type="match status" value="1"/>
</dbReference>
<dbReference type="InterPro" id="IPR025799">
    <property type="entry name" value="Arg_MeTrfase"/>
</dbReference>
<evidence type="ECO:0000256" key="4">
    <source>
        <dbReference type="PROSITE-ProRule" id="PRU01015"/>
    </source>
</evidence>
<dbReference type="Gene3D" id="2.70.160.11">
    <property type="entry name" value="Hnrnp arginine n-methyltransferase1"/>
    <property type="match status" value="1"/>
</dbReference>
<dbReference type="Gene3D" id="3.40.50.150">
    <property type="entry name" value="Vaccinia Virus protein VP39"/>
    <property type="match status" value="1"/>
</dbReference>
<evidence type="ECO:0008006" key="9">
    <source>
        <dbReference type="Google" id="ProtNLM"/>
    </source>
</evidence>
<dbReference type="FunFam" id="3.40.50.150:FF:000016">
    <property type="entry name" value="Protein arginine N-methyltransferase 6"/>
    <property type="match status" value="1"/>
</dbReference>
<proteinExistence type="predicted"/>
<dbReference type="CDD" id="cd02440">
    <property type="entry name" value="AdoMet_MTases"/>
    <property type="match status" value="1"/>
</dbReference>
<dbReference type="GO" id="GO:0042054">
    <property type="term" value="F:histone methyltransferase activity"/>
    <property type="evidence" value="ECO:0007669"/>
    <property type="project" value="TreeGrafter"/>
</dbReference>
<feature type="domain" description="Protein arginine N-methyltransferase" evidence="6">
    <location>
        <begin position="150"/>
        <end position="308"/>
    </location>
</feature>
<dbReference type="GO" id="GO:0035242">
    <property type="term" value="F:protein-arginine omega-N asymmetric methyltransferase activity"/>
    <property type="evidence" value="ECO:0007669"/>
    <property type="project" value="TreeGrafter"/>
</dbReference>
<dbReference type="InterPro" id="IPR041698">
    <property type="entry name" value="Methyltransf_25"/>
</dbReference>
<protein>
    <recommendedName>
        <fullName evidence="9">Protein arginine N-methyltransferase 6</fullName>
    </recommendedName>
</protein>
<dbReference type="EMBL" id="JARQZJ010000101">
    <property type="protein sequence ID" value="KAK9886591.1"/>
    <property type="molecule type" value="Genomic_DNA"/>
</dbReference>
<dbReference type="GO" id="GO:0032259">
    <property type="term" value="P:methylation"/>
    <property type="evidence" value="ECO:0007669"/>
    <property type="project" value="UniProtKB-KW"/>
</dbReference>
<dbReference type="GO" id="GO:0005634">
    <property type="term" value="C:nucleus"/>
    <property type="evidence" value="ECO:0007669"/>
    <property type="project" value="TreeGrafter"/>
</dbReference>
<dbReference type="AlphaFoldDB" id="A0AAW1V3C6"/>
<sequence>MEKGPVAVEDEAANEIEVHQLMLEDSARNQAYRKAILDNKNDIKGKVVLDVGCGTGILSVYFAQAGASKVYAVEASEIYKVAKDIIKENNFEDIIEVIHSKVEDLNLHNKVDIIVSEWMGFYLLHEGMLNSVLIARDKFLKPGGLIFPENATLYSAPCRVPSYFESWNNVDGISMNSFCEKLKTEVSKKPLTSKVNEDYILTEPEIVLWFDMREVTIEELQSITVDHLAIANKEGKYQGICLWFSCTFPSYSTEPVTLSTGPGDADTHWKQTTIVLPMEIDVEVGTPIAYQLHLNATEANCRRYSLQVTMKDPNEVEHPEYCSCYLTKCILVRALLEKYENESLAS</sequence>
<evidence type="ECO:0000256" key="2">
    <source>
        <dbReference type="ARBA" id="ARBA00022679"/>
    </source>
</evidence>
<feature type="domain" description="Methyltransferase" evidence="5">
    <location>
        <begin position="48"/>
        <end position="144"/>
    </location>
</feature>
<dbReference type="Proteomes" id="UP001431783">
    <property type="component" value="Unassembled WGS sequence"/>
</dbReference>
<evidence type="ECO:0000313" key="7">
    <source>
        <dbReference type="EMBL" id="KAK9886591.1"/>
    </source>
</evidence>
<evidence type="ECO:0000313" key="8">
    <source>
        <dbReference type="Proteomes" id="UP001431783"/>
    </source>
</evidence>
<dbReference type="PROSITE" id="PS51678">
    <property type="entry name" value="SAM_MT_PRMT"/>
    <property type="match status" value="1"/>
</dbReference>
<dbReference type="InterPro" id="IPR029063">
    <property type="entry name" value="SAM-dependent_MTases_sf"/>
</dbReference>
<dbReference type="SUPFAM" id="SSF53335">
    <property type="entry name" value="S-adenosyl-L-methionine-dependent methyltransferases"/>
    <property type="match status" value="1"/>
</dbReference>
<keyword evidence="2 4" id="KW-0808">Transferase</keyword>
<evidence type="ECO:0000259" key="5">
    <source>
        <dbReference type="Pfam" id="PF13649"/>
    </source>
</evidence>
<dbReference type="GO" id="GO:0035241">
    <property type="term" value="F:protein-arginine omega-N monomethyltransferase activity"/>
    <property type="evidence" value="ECO:0007669"/>
    <property type="project" value="TreeGrafter"/>
</dbReference>
<dbReference type="Pfam" id="PF22528">
    <property type="entry name" value="PRMT_C"/>
    <property type="match status" value="1"/>
</dbReference>
<dbReference type="Pfam" id="PF13649">
    <property type="entry name" value="Methyltransf_25"/>
    <property type="match status" value="1"/>
</dbReference>
<evidence type="ECO:0000256" key="1">
    <source>
        <dbReference type="ARBA" id="ARBA00022603"/>
    </source>
</evidence>
<gene>
    <name evidence="7" type="ORF">WA026_017518</name>
</gene>
<name>A0AAW1V3C6_9CUCU</name>
<accession>A0AAW1V3C6</accession>
<evidence type="ECO:0000259" key="6">
    <source>
        <dbReference type="Pfam" id="PF22528"/>
    </source>
</evidence>
<organism evidence="7 8">
    <name type="scientific">Henosepilachna vigintioctopunctata</name>
    <dbReference type="NCBI Taxonomy" id="420089"/>
    <lineage>
        <taxon>Eukaryota</taxon>
        <taxon>Metazoa</taxon>
        <taxon>Ecdysozoa</taxon>
        <taxon>Arthropoda</taxon>
        <taxon>Hexapoda</taxon>
        <taxon>Insecta</taxon>
        <taxon>Pterygota</taxon>
        <taxon>Neoptera</taxon>
        <taxon>Endopterygota</taxon>
        <taxon>Coleoptera</taxon>
        <taxon>Polyphaga</taxon>
        <taxon>Cucujiformia</taxon>
        <taxon>Coccinelloidea</taxon>
        <taxon>Coccinellidae</taxon>
        <taxon>Epilachninae</taxon>
        <taxon>Epilachnini</taxon>
        <taxon>Henosepilachna</taxon>
    </lineage>
</organism>
<keyword evidence="8" id="KW-1185">Reference proteome</keyword>
<keyword evidence="1 4" id="KW-0489">Methyltransferase</keyword>
<comment type="caution">
    <text evidence="7">The sequence shown here is derived from an EMBL/GenBank/DDBJ whole genome shotgun (WGS) entry which is preliminary data.</text>
</comment>
<reference evidence="7 8" key="1">
    <citation type="submission" date="2023-03" db="EMBL/GenBank/DDBJ databases">
        <title>Genome insight into feeding habits of ladybird beetles.</title>
        <authorList>
            <person name="Li H.-S."/>
            <person name="Huang Y.-H."/>
            <person name="Pang H."/>
        </authorList>
    </citation>
    <scope>NUCLEOTIDE SEQUENCE [LARGE SCALE GENOMIC DNA]</scope>
    <source>
        <strain evidence="7">SYSU_2023b</strain>
        <tissue evidence="7">Whole body</tissue>
    </source>
</reference>
<keyword evidence="3 4" id="KW-0949">S-adenosyl-L-methionine</keyword>
<dbReference type="InterPro" id="IPR055135">
    <property type="entry name" value="PRMT_dom"/>
</dbReference>
<dbReference type="PANTHER" id="PTHR11006">
    <property type="entry name" value="PROTEIN ARGININE N-METHYLTRANSFERASE"/>
    <property type="match status" value="1"/>
</dbReference>